<accession>A0A8T1X671</accession>
<name>A0A8T1X671_9STRA</name>
<evidence type="ECO:0000313" key="3">
    <source>
        <dbReference type="Proteomes" id="UP000693981"/>
    </source>
</evidence>
<dbReference type="OrthoDB" id="123663at2759"/>
<reference evidence="2" key="1">
    <citation type="submission" date="2021-02" db="EMBL/GenBank/DDBJ databases">
        <authorList>
            <person name="Palmer J.M."/>
        </authorList>
    </citation>
    <scope>NUCLEOTIDE SEQUENCE</scope>
    <source>
        <strain evidence="2">SCRP23</strain>
    </source>
</reference>
<comment type="caution">
    <text evidence="2">The sequence shown here is derived from an EMBL/GenBank/DDBJ whole genome shotgun (WGS) entry which is preliminary data.</text>
</comment>
<dbReference type="Proteomes" id="UP000693981">
    <property type="component" value="Unassembled WGS sequence"/>
</dbReference>
<feature type="coiled-coil region" evidence="1">
    <location>
        <begin position="83"/>
        <end position="124"/>
    </location>
</feature>
<keyword evidence="1" id="KW-0175">Coiled coil</keyword>
<keyword evidence="3" id="KW-1185">Reference proteome</keyword>
<proteinExistence type="predicted"/>
<dbReference type="AlphaFoldDB" id="A0A8T1X671"/>
<evidence type="ECO:0000256" key="1">
    <source>
        <dbReference type="SAM" id="Coils"/>
    </source>
</evidence>
<organism evidence="2 3">
    <name type="scientific">Phytophthora boehmeriae</name>
    <dbReference type="NCBI Taxonomy" id="109152"/>
    <lineage>
        <taxon>Eukaryota</taxon>
        <taxon>Sar</taxon>
        <taxon>Stramenopiles</taxon>
        <taxon>Oomycota</taxon>
        <taxon>Peronosporomycetes</taxon>
        <taxon>Peronosporales</taxon>
        <taxon>Peronosporaceae</taxon>
        <taxon>Phytophthora</taxon>
    </lineage>
</organism>
<gene>
    <name evidence="2" type="ORF">PHYBOEH_011656</name>
</gene>
<dbReference type="EMBL" id="JAGDFL010000009">
    <property type="protein sequence ID" value="KAG7401702.1"/>
    <property type="molecule type" value="Genomic_DNA"/>
</dbReference>
<evidence type="ECO:0000313" key="2">
    <source>
        <dbReference type="EMBL" id="KAG7401702.1"/>
    </source>
</evidence>
<protein>
    <submittedName>
        <fullName evidence="2">Uncharacterized protein</fullName>
    </submittedName>
</protein>
<sequence length="140" mass="16209">MDTCSCSLQARLHQIENARSREMRLHGELVQKLECELESRRTGEAEQRLAATKLRTEICRLEAELSVANAKARQLLVQQDAQLARSAKREEEVKAQREESERRLQVAREKSEKLFEEKLQLNAEVCRAHTHSVFDVQNLI</sequence>